<comment type="subcellular location">
    <subcellularLocation>
        <location evidence="1">Cell membrane</location>
        <topology evidence="1">Multi-pass membrane protein</topology>
    </subcellularLocation>
</comment>
<feature type="transmembrane region" description="Helical" evidence="2">
    <location>
        <begin position="73"/>
        <end position="94"/>
    </location>
</feature>
<dbReference type="Gene3D" id="3.30.70.1450">
    <property type="entry name" value="Regulator of K+ conductance, C-terminal domain"/>
    <property type="match status" value="1"/>
</dbReference>
<accession>A0ABT7PNK2</accession>
<dbReference type="PANTHER" id="PTHR43833">
    <property type="entry name" value="POTASSIUM CHANNEL PROTEIN 2-RELATED-RELATED"/>
    <property type="match status" value="1"/>
</dbReference>
<keyword evidence="2" id="KW-0472">Membrane</keyword>
<dbReference type="SUPFAM" id="SSF51735">
    <property type="entry name" value="NAD(P)-binding Rossmann-fold domains"/>
    <property type="match status" value="1"/>
</dbReference>
<dbReference type="PROSITE" id="PS51202">
    <property type="entry name" value="RCK_C"/>
    <property type="match status" value="1"/>
</dbReference>
<proteinExistence type="predicted"/>
<keyword evidence="5" id="KW-0407">Ion channel</keyword>
<dbReference type="Pfam" id="PF07885">
    <property type="entry name" value="Ion_trans_2"/>
    <property type="match status" value="1"/>
</dbReference>
<keyword evidence="2" id="KW-1133">Transmembrane helix</keyword>
<dbReference type="PROSITE" id="PS51201">
    <property type="entry name" value="RCK_N"/>
    <property type="match status" value="1"/>
</dbReference>
<evidence type="ECO:0000256" key="1">
    <source>
        <dbReference type="ARBA" id="ARBA00004651"/>
    </source>
</evidence>
<sequence length="349" mass="38575">MNVRPSHLNRSADAPFTKIRRGAAALLAIVMFAVLGFRYLAHYDWIESLWMVVITISTVGYGEHSTLSTASQLLSIMVILLGTTAGAYTFTGLIQLTLQGELDRAFGLRRMEREISRLKNHTIICGFGKSGPILAEDLSRSNCGFVILEIDHTNYQQAIEMGYLAINADATDEEALKEANITEAGAIVVALPSDAENVFITLSARNLCPSIRIVALADQESTSRKLRQAGANEVVLGHQMVAEYLSRLVTRPIAAQFFSSLTQPEFQDLMLDELAIPDGSDLDRRSIAELRIRDKHQLLVVAVKTKEDTLDFNPSGDRVFQSGETVLVMGKLKDVHRFQQSHNLIETIS</sequence>
<dbReference type="InterPro" id="IPR006037">
    <property type="entry name" value="RCK_C"/>
</dbReference>
<feature type="transmembrane region" description="Helical" evidence="2">
    <location>
        <begin position="21"/>
        <end position="39"/>
    </location>
</feature>
<evidence type="ECO:0000256" key="2">
    <source>
        <dbReference type="SAM" id="Phobius"/>
    </source>
</evidence>
<dbReference type="SUPFAM" id="SSF81324">
    <property type="entry name" value="Voltage-gated potassium channels"/>
    <property type="match status" value="1"/>
</dbReference>
<keyword evidence="5" id="KW-0813">Transport</keyword>
<dbReference type="Proteomes" id="UP001239462">
    <property type="component" value="Unassembled WGS sequence"/>
</dbReference>
<evidence type="ECO:0000313" key="6">
    <source>
        <dbReference type="Proteomes" id="UP001239462"/>
    </source>
</evidence>
<dbReference type="GO" id="GO:0034220">
    <property type="term" value="P:monoatomic ion transmembrane transport"/>
    <property type="evidence" value="ECO:0007669"/>
    <property type="project" value="UniProtKB-KW"/>
</dbReference>
<evidence type="ECO:0000259" key="3">
    <source>
        <dbReference type="PROSITE" id="PS51201"/>
    </source>
</evidence>
<dbReference type="Pfam" id="PF02254">
    <property type="entry name" value="TrkA_N"/>
    <property type="match status" value="1"/>
</dbReference>
<evidence type="ECO:0000259" key="4">
    <source>
        <dbReference type="PROSITE" id="PS51202"/>
    </source>
</evidence>
<keyword evidence="5" id="KW-0406">Ion transport</keyword>
<dbReference type="InterPro" id="IPR036291">
    <property type="entry name" value="NAD(P)-bd_dom_sf"/>
</dbReference>
<dbReference type="EMBL" id="JASZZN010000017">
    <property type="protein sequence ID" value="MDM4017854.1"/>
    <property type="molecule type" value="Genomic_DNA"/>
</dbReference>
<evidence type="ECO:0000313" key="5">
    <source>
        <dbReference type="EMBL" id="MDM4017854.1"/>
    </source>
</evidence>
<keyword evidence="2" id="KW-0812">Transmembrane</keyword>
<dbReference type="SUPFAM" id="SSF116726">
    <property type="entry name" value="TrkA C-terminal domain-like"/>
    <property type="match status" value="1"/>
</dbReference>
<dbReference type="PANTHER" id="PTHR43833:SF9">
    <property type="entry name" value="POTASSIUM CHANNEL PROTEIN YUGO-RELATED"/>
    <property type="match status" value="1"/>
</dbReference>
<dbReference type="Gene3D" id="3.40.50.720">
    <property type="entry name" value="NAD(P)-binding Rossmann-like Domain"/>
    <property type="match status" value="1"/>
</dbReference>
<dbReference type="Pfam" id="PF02080">
    <property type="entry name" value="TrkA_C"/>
    <property type="match status" value="1"/>
</dbReference>
<dbReference type="InterPro" id="IPR003148">
    <property type="entry name" value="RCK_N"/>
</dbReference>
<keyword evidence="6" id="KW-1185">Reference proteome</keyword>
<dbReference type="Gene3D" id="1.10.287.70">
    <property type="match status" value="1"/>
</dbReference>
<protein>
    <submittedName>
        <fullName evidence="5">Potassium channel protein</fullName>
    </submittedName>
</protein>
<comment type="caution">
    <text evidence="5">The sequence shown here is derived from an EMBL/GenBank/DDBJ whole genome shotgun (WGS) entry which is preliminary data.</text>
</comment>
<dbReference type="RefSeq" id="WP_149497680.1">
    <property type="nucleotide sequence ID" value="NZ_CP141221.1"/>
</dbReference>
<organism evidence="5 6">
    <name type="scientific">Roseiconus lacunae</name>
    <dbReference type="NCBI Taxonomy" id="2605694"/>
    <lineage>
        <taxon>Bacteria</taxon>
        <taxon>Pseudomonadati</taxon>
        <taxon>Planctomycetota</taxon>
        <taxon>Planctomycetia</taxon>
        <taxon>Pirellulales</taxon>
        <taxon>Pirellulaceae</taxon>
        <taxon>Roseiconus</taxon>
    </lineage>
</organism>
<gene>
    <name evidence="5" type="ORF">QTN89_20575</name>
</gene>
<feature type="domain" description="RCK N-terminal" evidence="3">
    <location>
        <begin position="119"/>
        <end position="236"/>
    </location>
</feature>
<dbReference type="InterPro" id="IPR050721">
    <property type="entry name" value="Trk_Ktr_HKT_K-transport"/>
</dbReference>
<feature type="transmembrane region" description="Helical" evidence="2">
    <location>
        <begin position="45"/>
        <end position="61"/>
    </location>
</feature>
<reference evidence="5 6" key="1">
    <citation type="submission" date="2023-06" db="EMBL/GenBank/DDBJ databases">
        <title>Roseiconus lacunae JC819 isolated from Gulf of Mannar region, Tamil Nadu.</title>
        <authorList>
            <person name="Pk S."/>
            <person name="Ch S."/>
            <person name="Ch V.R."/>
        </authorList>
    </citation>
    <scope>NUCLEOTIDE SEQUENCE [LARGE SCALE GENOMIC DNA]</scope>
    <source>
        <strain evidence="5 6">JC819</strain>
    </source>
</reference>
<name>A0ABT7PNK2_9BACT</name>
<feature type="domain" description="RCK C-terminal" evidence="4">
    <location>
        <begin position="259"/>
        <end position="344"/>
    </location>
</feature>
<dbReference type="InterPro" id="IPR013099">
    <property type="entry name" value="K_chnl_dom"/>
</dbReference>
<dbReference type="InterPro" id="IPR036721">
    <property type="entry name" value="RCK_C_sf"/>
</dbReference>